<keyword evidence="6" id="KW-0175">Coiled coil</keyword>
<evidence type="ECO:0000256" key="5">
    <source>
        <dbReference type="ARBA" id="ARBA00022737"/>
    </source>
</evidence>
<dbReference type="OrthoDB" id="535167at2759"/>
<evidence type="ECO:0000313" key="11">
    <source>
        <dbReference type="RefSeq" id="XP_017023214.2"/>
    </source>
</evidence>
<dbReference type="PANTHER" id="PTHR14885:SF1">
    <property type="entry name" value="CILIA- AND FLAGELLA-ASSOCIATED PROTEIN 43"/>
    <property type="match status" value="1"/>
</dbReference>
<evidence type="ECO:0000313" key="10">
    <source>
        <dbReference type="Proteomes" id="UP001652661"/>
    </source>
</evidence>
<dbReference type="GO" id="GO:0060271">
    <property type="term" value="P:cilium assembly"/>
    <property type="evidence" value="ECO:0007669"/>
    <property type="project" value="TreeGrafter"/>
</dbReference>
<dbReference type="RefSeq" id="XP_017023214.2">
    <property type="nucleotide sequence ID" value="XM_017167725.2"/>
</dbReference>
<dbReference type="Pfam" id="PF25828">
    <property type="entry name" value="CC_Cfap43"/>
    <property type="match status" value="1"/>
</dbReference>
<keyword evidence="7" id="KW-0206">Cytoskeleton</keyword>
<evidence type="ECO:0000256" key="1">
    <source>
        <dbReference type="ARBA" id="ARBA00004138"/>
    </source>
</evidence>
<protein>
    <recommendedName>
        <fullName evidence="12">Cilia- and flagella-associated protein 43</fullName>
    </recommendedName>
</protein>
<feature type="compositionally biased region" description="Polar residues" evidence="9">
    <location>
        <begin position="28"/>
        <end position="40"/>
    </location>
</feature>
<feature type="region of interest" description="Disordered" evidence="9">
    <location>
        <begin position="1"/>
        <end position="40"/>
    </location>
</feature>
<keyword evidence="10" id="KW-1185">Reference proteome</keyword>
<keyword evidence="8" id="KW-0966">Cell projection</keyword>
<keyword evidence="4" id="KW-0853">WD repeat</keyword>
<keyword evidence="3" id="KW-0963">Cytoplasm</keyword>
<dbReference type="GeneID" id="108075319"/>
<organism evidence="10 11">
    <name type="scientific">Drosophila kikkawai</name>
    <name type="common">Fruit fly</name>
    <dbReference type="NCBI Taxonomy" id="30033"/>
    <lineage>
        <taxon>Eukaryota</taxon>
        <taxon>Metazoa</taxon>
        <taxon>Ecdysozoa</taxon>
        <taxon>Arthropoda</taxon>
        <taxon>Hexapoda</taxon>
        <taxon>Insecta</taxon>
        <taxon>Pterygota</taxon>
        <taxon>Neoptera</taxon>
        <taxon>Endopterygota</taxon>
        <taxon>Diptera</taxon>
        <taxon>Brachycera</taxon>
        <taxon>Muscomorpha</taxon>
        <taxon>Ephydroidea</taxon>
        <taxon>Drosophilidae</taxon>
        <taxon>Drosophila</taxon>
        <taxon>Sophophora</taxon>
    </lineage>
</organism>
<evidence type="ECO:0008006" key="12">
    <source>
        <dbReference type="Google" id="ProtNLM"/>
    </source>
</evidence>
<dbReference type="Proteomes" id="UP001652661">
    <property type="component" value="Chromosome 3L"/>
</dbReference>
<proteinExistence type="predicted"/>
<sequence length="1640" mass="190754">MSKTHKKKSNRTPRKPNKLVPTIKHPSNHPTGSQSNNSSASKRINMNITSTVCWCNIWDKDTLWNVGPDVLCLRNGNTIKFINMQTKAVSYFKAETAATGLSISVFTGHNRFPLFAFAEVVLRPQIYVYRYPDFTKFSVIPPEMITYSDIRFSEFDTLIGVGGHPHFPVAVFNYRTAVLILKQNTGVSTVPRSLVLSYNTLPSIVQFYKQEKTILNYEICTMEKESYLHKVMNLEISNDFIKSIGNDRFLTFADDDHLYVVNDFGNMFLVELAAFALKPQWRPIYETDQVAAPYAHSIAAHRGGLVISNTSHAYFVKKKSGSFHLEWKLEGLLQDVTRFLSNMNGELYAERGPGHIDQVVVDKSGAVTLECVVPTGMPAISFRVLPGLKDESVCVLYSDRLAMMDLAKGHTLSEVMVPWACVMANHRSQAIVAVGTLDSRIVLVHFERAALPHVLCELQTATPAVVALELNDSWLVFQDQSRTLQVVQVENRPHKLTHYFEMSLPVLEEVFVHTFLLADGPRLMVFIHRDPKMKRPGYATELWVLTWGKDRRLHRREYVLPKQYNYIGVQPPVGRWALIEIVASEYNTLNFDQFTLNERDEVQWVASTKSEHFSYILGLGMTKHLVTWSLGGILVHFKQHKRSKKPFMVCRYLNVGLQTEYILRVRECFNSKYLIILLADKSLRVTRLPSLADFVRDNQALPLPNEESGPYYVDQACHKVDMFMPLSMRQEVKEEYTPAELLKQQKLFKMIEQFSAKVTELIDYDISKTGKTKGIFKKFCFHYSWLDRLTEEAHKLCALERASLEEAIADQARIRDWIMRLVTRDAVSINYRVRSIFADANFESFAFRRKLEMTEFDLYRFYDLEDHIRLSQVSMDEEEFQPPAGQVQSHGPPPGVEDMELGEEEEADEGPQGLKELKQFVVQGSSVYEHIMAPVFQLQDKNMVTSNQVFNYNCKIRYYLSDPLKQEFNKYFHEAQQLKQATIDNVLNTNVVLYKIYDNMNIMLRLLNMEQFTKPDLTVPALEQDEMIKRIMEVDDSEIKAINRRKPKTIDTGGKKGRLLLWSKEFWSRALIVMMDGVLEKLWEEEIKKNIPEPEFMAKKQPHEYNLEEQKIFRAYEEAVRLLELDRRKYLRILHENEEKTLALKSSQILKLNQRVAELMIMKLKYDFALKQSQLRLLTLEKTNFSRVQLRKRIGLFSRDVGKLNELIIRIGQLSDFWEKSVADVKARLEAQQTRDRAVERHFRSNFLPTVPHATHEMTKLFKKRPKLPPKVFNSVLICMEASNKLSGKPSQRTPFPLPTDVQDFLNHLAEFDQPKQCPPQVDSKTWDTFVKLRRQKLENEMRLKGIGYQLLDSQTFYSLLQKSIAALRESKEETQRSWQESIQHYLEGMRNMTLQVTLSMGQVEVSVMGEFTNLSNTVLMHVDDINDVNRQIQEAGNMKIKAMERVAIFRRQVIFKEWEHKLYKANIAYLKYMLDAIERCKVSLEFLTILRNWDKIKTDRQKFIATAIERVIEQKIAAFRKHIERINLKIDTVKAQTLEVKQNSHAIDLKIERIKVDVTLQNSFRDTMMEEKRDREQRERMLQIKTHRQLMDNVRRHYAHVLELQTILELLRLRTYPTLGPPLPQCHPPVPEHILGSVH</sequence>
<evidence type="ECO:0000256" key="4">
    <source>
        <dbReference type="ARBA" id="ARBA00022574"/>
    </source>
</evidence>
<comment type="subcellular location">
    <subcellularLocation>
        <location evidence="1">Cell projection</location>
        <location evidence="1">Cilium</location>
    </subcellularLocation>
    <subcellularLocation>
        <location evidence="2">Cytoplasm</location>
        <location evidence="2">Cytoskeleton</location>
    </subcellularLocation>
</comment>
<dbReference type="PANTHER" id="PTHR14885">
    <property type="entry name" value="CILIA- AND FLAGELLA-ASSOCIATED PROTEIN 43-RELATED"/>
    <property type="match status" value="1"/>
</dbReference>
<evidence type="ECO:0000256" key="6">
    <source>
        <dbReference type="ARBA" id="ARBA00023054"/>
    </source>
</evidence>
<evidence type="ECO:0000256" key="9">
    <source>
        <dbReference type="SAM" id="MobiDB-lite"/>
    </source>
</evidence>
<feature type="compositionally biased region" description="Basic residues" evidence="9">
    <location>
        <begin position="1"/>
        <end position="17"/>
    </location>
</feature>
<keyword evidence="5" id="KW-0677">Repeat</keyword>
<reference evidence="11" key="1">
    <citation type="submission" date="2025-08" db="UniProtKB">
        <authorList>
            <consortium name="RefSeq"/>
        </authorList>
    </citation>
    <scope>IDENTIFICATION</scope>
    <source>
        <strain evidence="11">14028-0561.14</strain>
        <tissue evidence="11">Whole fly</tissue>
    </source>
</reference>
<dbReference type="GO" id="GO:0005930">
    <property type="term" value="C:axoneme"/>
    <property type="evidence" value="ECO:0007669"/>
    <property type="project" value="TreeGrafter"/>
</dbReference>
<feature type="region of interest" description="Disordered" evidence="9">
    <location>
        <begin position="879"/>
        <end position="910"/>
    </location>
</feature>
<accession>A0A6P4IHU0</accession>
<evidence type="ECO:0000256" key="8">
    <source>
        <dbReference type="ARBA" id="ARBA00023273"/>
    </source>
</evidence>
<evidence type="ECO:0000256" key="7">
    <source>
        <dbReference type="ARBA" id="ARBA00023212"/>
    </source>
</evidence>
<feature type="compositionally biased region" description="Acidic residues" evidence="9">
    <location>
        <begin position="897"/>
        <end position="909"/>
    </location>
</feature>
<name>A0A6P4IHU0_DROKI</name>
<gene>
    <name evidence="11" type="primary">LOC108075319</name>
</gene>
<evidence type="ECO:0000256" key="2">
    <source>
        <dbReference type="ARBA" id="ARBA00004245"/>
    </source>
</evidence>
<evidence type="ECO:0000256" key="3">
    <source>
        <dbReference type="ARBA" id="ARBA00022490"/>
    </source>
</evidence>